<name>A0A4Y2C6V7_ARAVE</name>
<dbReference type="OrthoDB" id="5876815at2759"/>
<evidence type="ECO:0008006" key="3">
    <source>
        <dbReference type="Google" id="ProtNLM"/>
    </source>
</evidence>
<comment type="caution">
    <text evidence="1">The sequence shown here is derived from an EMBL/GenBank/DDBJ whole genome shotgun (WGS) entry which is preliminary data.</text>
</comment>
<proteinExistence type="predicted"/>
<evidence type="ECO:0000313" key="1">
    <source>
        <dbReference type="EMBL" id="GBL99487.1"/>
    </source>
</evidence>
<dbReference type="EMBL" id="BGPR01000149">
    <property type="protein sequence ID" value="GBL99487.1"/>
    <property type="molecule type" value="Genomic_DNA"/>
</dbReference>
<reference evidence="1 2" key="1">
    <citation type="journal article" date="2019" name="Sci. Rep.">
        <title>Orb-weaving spider Araneus ventricosus genome elucidates the spidroin gene catalogue.</title>
        <authorList>
            <person name="Kono N."/>
            <person name="Nakamura H."/>
            <person name="Ohtoshi R."/>
            <person name="Moran D.A.P."/>
            <person name="Shinohara A."/>
            <person name="Yoshida Y."/>
            <person name="Fujiwara M."/>
            <person name="Mori M."/>
            <person name="Tomita M."/>
            <person name="Arakawa K."/>
        </authorList>
    </citation>
    <scope>NUCLEOTIDE SEQUENCE [LARGE SCALE GENOMIC DNA]</scope>
</reference>
<dbReference type="AlphaFoldDB" id="A0A4Y2C6V7"/>
<dbReference type="PANTHER" id="PTHR45786:SF74">
    <property type="entry name" value="ATP-DEPENDENT DNA HELICASE"/>
    <property type="match status" value="1"/>
</dbReference>
<organism evidence="1 2">
    <name type="scientific">Araneus ventricosus</name>
    <name type="common">Orbweaver spider</name>
    <name type="synonym">Epeira ventricosa</name>
    <dbReference type="NCBI Taxonomy" id="182803"/>
    <lineage>
        <taxon>Eukaryota</taxon>
        <taxon>Metazoa</taxon>
        <taxon>Ecdysozoa</taxon>
        <taxon>Arthropoda</taxon>
        <taxon>Chelicerata</taxon>
        <taxon>Arachnida</taxon>
        <taxon>Araneae</taxon>
        <taxon>Araneomorphae</taxon>
        <taxon>Entelegynae</taxon>
        <taxon>Araneoidea</taxon>
        <taxon>Araneidae</taxon>
        <taxon>Araneus</taxon>
    </lineage>
</organism>
<accession>A0A4Y2C6V7</accession>
<gene>
    <name evidence="1" type="ORF">AVEN_68775_1</name>
</gene>
<evidence type="ECO:0000313" key="2">
    <source>
        <dbReference type="Proteomes" id="UP000499080"/>
    </source>
</evidence>
<dbReference type="PANTHER" id="PTHR45786">
    <property type="entry name" value="DNA BINDING PROTEIN-LIKE"/>
    <property type="match status" value="1"/>
</dbReference>
<sequence length="317" mass="36871">MFGSTYTKTSCVARLRVGYLECDILCRREVRSREASGSIFFHTTASPPACGRPYFLLDRLRWGGFSWKFVKIINLCRAVGYIIRNEQRRTERSQEIVQESTGKRSIRNEADNRRRPKRVCIRNDVEEHNCGTVSEQCGFCGAVYWKEEKNTAHKYTKCCHDGKVQLPAFPLTENSPDAKNYRQRIRECNSALAFASMGAQIKPPRGTGPYCYRLHGQVYHRVSPLYASDQHKESYGQLHIFDSSEATEKRLSNNQNCLQHVFEKLDFMLREINPFAQSYLQMHRLVQEHPTTSVKMVFLEDKNLDMRRYNALLYALK</sequence>
<protein>
    <recommendedName>
        <fullName evidence="3">Helitron helicase-like domain-containing protein</fullName>
    </recommendedName>
</protein>
<keyword evidence="2" id="KW-1185">Reference proteome</keyword>
<dbReference type="Proteomes" id="UP000499080">
    <property type="component" value="Unassembled WGS sequence"/>
</dbReference>